<accession>A0A934WIX9</accession>
<sequence>MVYLLTDEQLKWLMEKHPTGNIHTAALELHASLVALAQEQDPEKQGILEDAVRKHAAALSHALSEDARGGEEAINDDVSHARN</sequence>
<gene>
    <name evidence="2" type="ORF">CCR87_08335</name>
</gene>
<organism evidence="2 3">
    <name type="scientific">Rhodobaculum claviforme</name>
    <dbReference type="NCBI Taxonomy" id="1549854"/>
    <lineage>
        <taxon>Bacteria</taxon>
        <taxon>Pseudomonadati</taxon>
        <taxon>Pseudomonadota</taxon>
        <taxon>Alphaproteobacteria</taxon>
        <taxon>Rhodobacterales</taxon>
        <taxon>Paracoccaceae</taxon>
        <taxon>Rhodobaculum</taxon>
    </lineage>
</organism>
<reference evidence="2" key="2">
    <citation type="journal article" date="2020" name="Microorganisms">
        <title>Osmotic Adaptation and Compatible Solute Biosynthesis of Phototrophic Bacteria as Revealed from Genome Analyses.</title>
        <authorList>
            <person name="Imhoff J.F."/>
            <person name="Rahn T."/>
            <person name="Kunzel S."/>
            <person name="Keller A."/>
            <person name="Neulinger S.C."/>
        </authorList>
    </citation>
    <scope>NUCLEOTIDE SEQUENCE</scope>
    <source>
        <strain evidence="2">LMG 28126</strain>
    </source>
</reference>
<dbReference type="AlphaFoldDB" id="A0A934WIX9"/>
<proteinExistence type="predicted"/>
<evidence type="ECO:0000313" key="2">
    <source>
        <dbReference type="EMBL" id="MBK5927332.1"/>
    </source>
</evidence>
<dbReference type="EMBL" id="NHSD01000234">
    <property type="protein sequence ID" value="MBK5927332.1"/>
    <property type="molecule type" value="Genomic_DNA"/>
</dbReference>
<reference evidence="2" key="1">
    <citation type="submission" date="2017-05" db="EMBL/GenBank/DDBJ databases">
        <authorList>
            <person name="Imhoff J.F."/>
            <person name="Rahn T."/>
            <person name="Kuenzel S."/>
            <person name="Neulinger S.C."/>
        </authorList>
    </citation>
    <scope>NUCLEOTIDE SEQUENCE</scope>
    <source>
        <strain evidence="2">LMG 28126</strain>
    </source>
</reference>
<keyword evidence="3" id="KW-1185">Reference proteome</keyword>
<protein>
    <submittedName>
        <fullName evidence="2">Uncharacterized protein</fullName>
    </submittedName>
</protein>
<feature type="region of interest" description="Disordered" evidence="1">
    <location>
        <begin position="63"/>
        <end position="83"/>
    </location>
</feature>
<comment type="caution">
    <text evidence="2">The sequence shown here is derived from an EMBL/GenBank/DDBJ whole genome shotgun (WGS) entry which is preliminary data.</text>
</comment>
<evidence type="ECO:0000313" key="3">
    <source>
        <dbReference type="Proteomes" id="UP000706333"/>
    </source>
</evidence>
<dbReference type="Proteomes" id="UP000706333">
    <property type="component" value="Unassembled WGS sequence"/>
</dbReference>
<evidence type="ECO:0000256" key="1">
    <source>
        <dbReference type="SAM" id="MobiDB-lite"/>
    </source>
</evidence>
<name>A0A934WIX9_9RHOB</name>